<dbReference type="STRING" id="106582.ENSMZEP00005007987"/>
<dbReference type="PRINTS" id="PR00828">
    <property type="entry name" value="FORMIN"/>
</dbReference>
<proteinExistence type="inferred from homology"/>
<dbReference type="InterPro" id="IPR015425">
    <property type="entry name" value="FH2_Formin"/>
</dbReference>
<dbReference type="GeneTree" id="ENSGT00940000154289"/>
<evidence type="ECO:0000313" key="3">
    <source>
        <dbReference type="Ensembl" id="ENSMZEP00005007987.1"/>
    </source>
</evidence>
<dbReference type="PROSITE" id="PS51444">
    <property type="entry name" value="FH2"/>
    <property type="match status" value="1"/>
</dbReference>
<dbReference type="Pfam" id="PF02181">
    <property type="entry name" value="FH2"/>
    <property type="match status" value="1"/>
</dbReference>
<dbReference type="Gene3D" id="1.20.58.2220">
    <property type="entry name" value="Formin, FH2 domain"/>
    <property type="match status" value="1"/>
</dbReference>
<sequence length="154" mass="17618">SFIFYINYRRHGARSLVSLPQRAQQEELDKIEKHIKSTKDKENAKPLDKPEQFLYQLTLIPNFNSRVFCILFQSSFCECMSSITRKLDTLQRVCKVIQDSETVKKILGLILAFGNFMNGGNRTRGQADGFSLDILPKLKDVKSSVSNQNAENKV</sequence>
<dbReference type="GO" id="GO:0008017">
    <property type="term" value="F:microtubule binding"/>
    <property type="evidence" value="ECO:0007669"/>
    <property type="project" value="InterPro"/>
</dbReference>
<evidence type="ECO:0000256" key="1">
    <source>
        <dbReference type="ARBA" id="ARBA00005271"/>
    </source>
</evidence>
<feature type="domain" description="FH2" evidence="2">
    <location>
        <begin position="1"/>
        <end position="154"/>
    </location>
</feature>
<dbReference type="Proteomes" id="UP000265160">
    <property type="component" value="Unplaced"/>
</dbReference>
<reference evidence="3" key="2">
    <citation type="submission" date="2025-09" db="UniProtKB">
        <authorList>
            <consortium name="Ensembl"/>
        </authorList>
    </citation>
    <scope>IDENTIFICATION</scope>
</reference>
<dbReference type="GO" id="GO:0051015">
    <property type="term" value="F:actin filament binding"/>
    <property type="evidence" value="ECO:0007669"/>
    <property type="project" value="TreeGrafter"/>
</dbReference>
<evidence type="ECO:0000259" key="2">
    <source>
        <dbReference type="PROSITE" id="PS51444"/>
    </source>
</evidence>
<dbReference type="GO" id="GO:0030866">
    <property type="term" value="P:cortical actin cytoskeleton organization"/>
    <property type="evidence" value="ECO:0007669"/>
    <property type="project" value="TreeGrafter"/>
</dbReference>
<protein>
    <recommendedName>
        <fullName evidence="2">FH2 domain-containing protein</fullName>
    </recommendedName>
</protein>
<dbReference type="InterPro" id="IPR001265">
    <property type="entry name" value="Formin_Cappuccino_subfam"/>
</dbReference>
<dbReference type="InterPro" id="IPR042201">
    <property type="entry name" value="FH2_Formin_sf"/>
</dbReference>
<dbReference type="GO" id="GO:0045010">
    <property type="term" value="P:actin nucleation"/>
    <property type="evidence" value="ECO:0007669"/>
    <property type="project" value="InterPro"/>
</dbReference>
<dbReference type="GO" id="GO:0005737">
    <property type="term" value="C:cytoplasm"/>
    <property type="evidence" value="ECO:0007669"/>
    <property type="project" value="TreeGrafter"/>
</dbReference>
<keyword evidence="4" id="KW-1185">Reference proteome</keyword>
<name>A0A3P9BDM6_9CICH</name>
<dbReference type="Ensembl" id="ENSMZET00005008308.1">
    <property type="protein sequence ID" value="ENSMZEP00005007987.1"/>
    <property type="gene ID" value="ENSMZEG00005006093.1"/>
</dbReference>
<organism evidence="3 4">
    <name type="scientific">Maylandia zebra</name>
    <name type="common">zebra mbuna</name>
    <dbReference type="NCBI Taxonomy" id="106582"/>
    <lineage>
        <taxon>Eukaryota</taxon>
        <taxon>Metazoa</taxon>
        <taxon>Chordata</taxon>
        <taxon>Craniata</taxon>
        <taxon>Vertebrata</taxon>
        <taxon>Euteleostomi</taxon>
        <taxon>Actinopterygii</taxon>
        <taxon>Neopterygii</taxon>
        <taxon>Teleostei</taxon>
        <taxon>Neoteleostei</taxon>
        <taxon>Acanthomorphata</taxon>
        <taxon>Ovalentaria</taxon>
        <taxon>Cichlomorphae</taxon>
        <taxon>Cichliformes</taxon>
        <taxon>Cichlidae</taxon>
        <taxon>African cichlids</taxon>
        <taxon>Pseudocrenilabrinae</taxon>
        <taxon>Haplochromini</taxon>
        <taxon>Maylandia</taxon>
        <taxon>Maylandia zebra complex</taxon>
    </lineage>
</organism>
<evidence type="ECO:0000313" key="4">
    <source>
        <dbReference type="Proteomes" id="UP000265160"/>
    </source>
</evidence>
<comment type="similarity">
    <text evidence="1">Belongs to the formin homology family. Cappuccino subfamily.</text>
</comment>
<dbReference type="PANTHER" id="PTHR45920:SF7">
    <property type="entry name" value="FORMIN-G"/>
    <property type="match status" value="1"/>
</dbReference>
<dbReference type="SUPFAM" id="SSF101447">
    <property type="entry name" value="Formin homology 2 domain (FH2 domain)"/>
    <property type="match status" value="1"/>
</dbReference>
<accession>A0A3P9BDM6</accession>
<dbReference type="AlphaFoldDB" id="A0A3P9BDM6"/>
<dbReference type="PANTHER" id="PTHR45920">
    <property type="entry name" value="FORMIN HOMOLOGY 2 DOMAIN CONTAINING, ISOFORM I"/>
    <property type="match status" value="1"/>
</dbReference>
<reference evidence="3" key="1">
    <citation type="submission" date="2025-08" db="UniProtKB">
        <authorList>
            <consortium name="Ensembl"/>
        </authorList>
    </citation>
    <scope>IDENTIFICATION</scope>
</reference>
<dbReference type="GO" id="GO:0005884">
    <property type="term" value="C:actin filament"/>
    <property type="evidence" value="ECO:0007669"/>
    <property type="project" value="InterPro"/>
</dbReference>